<proteinExistence type="predicted"/>
<keyword evidence="5 6" id="KW-0472">Membrane</keyword>
<organism evidence="7 8">
    <name type="scientific">Aneurinibacillus aneurinilyticus</name>
    <name type="common">Bacillus aneurinolyticus</name>
    <dbReference type="NCBI Taxonomy" id="1391"/>
    <lineage>
        <taxon>Bacteria</taxon>
        <taxon>Bacillati</taxon>
        <taxon>Bacillota</taxon>
        <taxon>Bacilli</taxon>
        <taxon>Bacillales</taxon>
        <taxon>Paenibacillaceae</taxon>
        <taxon>Aneurinibacillus group</taxon>
        <taxon>Aneurinibacillus</taxon>
    </lineage>
</organism>
<feature type="transmembrane region" description="Helical" evidence="6">
    <location>
        <begin position="82"/>
        <end position="102"/>
    </location>
</feature>
<dbReference type="GO" id="GO:0005886">
    <property type="term" value="C:plasma membrane"/>
    <property type="evidence" value="ECO:0007669"/>
    <property type="project" value="UniProtKB-SubCell"/>
</dbReference>
<feature type="transmembrane region" description="Helical" evidence="6">
    <location>
        <begin position="357"/>
        <end position="377"/>
    </location>
</feature>
<dbReference type="EMBL" id="JABAGO010000016">
    <property type="protein sequence ID" value="NME98629.1"/>
    <property type="molecule type" value="Genomic_DNA"/>
</dbReference>
<feature type="transmembrane region" description="Helical" evidence="6">
    <location>
        <begin position="384"/>
        <end position="402"/>
    </location>
</feature>
<dbReference type="InterPro" id="IPR050833">
    <property type="entry name" value="Poly_Biosynth_Transport"/>
</dbReference>
<evidence type="ECO:0000256" key="4">
    <source>
        <dbReference type="ARBA" id="ARBA00022989"/>
    </source>
</evidence>
<feature type="transmembrane region" description="Helical" evidence="6">
    <location>
        <begin position="439"/>
        <end position="464"/>
    </location>
</feature>
<feature type="transmembrane region" description="Helical" evidence="6">
    <location>
        <begin position="408"/>
        <end position="427"/>
    </location>
</feature>
<gene>
    <name evidence="7" type="ORF">HF838_10195</name>
</gene>
<evidence type="ECO:0000256" key="3">
    <source>
        <dbReference type="ARBA" id="ARBA00022692"/>
    </source>
</evidence>
<sequence length="509" mass="56172">MRVSVFFKQLAFRTSAILIVKVIGAFIRIPLFRLLGAEGVGLYQMTYSYYGFLLTFISGGFPTALSFVTAKNQKQGKAFLKMTSVLLMIAGAITGAVSYLFSQDIAIFMGDSQLALPIQYVAPALCIVPLLSLIRGFLQGIEYYGSIAVSEVVEQIVRVSTMLVLTMLWMGYGHGLAVGGAVFGAFTGAASALFFLLCVLRFHVFRQYQAEGNLQAPVLSMLPDALSYMKMSIAILATRLIVPLSEFLDAVIIPHRLQDAGFSASQAISIFGEISGMATTVVYLPTLITAALSHTLAAKIAEDWKRGKQESVFRRIRLAVQLTWMWGIGSGLFLFFYGKTLGMLLFDDPSVGEAIRYFALIPLLTGIREVTTTILWAQDRKKEPMIGLVAGTVCSIVLSYVLVGIPGFGYEGAIISIVSLEVVAMLWNFRIVKKQNKTAFSVFFIVKEGLGMLLIGLCLFQVLHRLVEMYILFLPQYVQAVIEMLVFYTGIALYTIVRFVKVNKMKLFL</sequence>
<comment type="subcellular location">
    <subcellularLocation>
        <location evidence="1">Cell membrane</location>
        <topology evidence="1">Multi-pass membrane protein</topology>
    </subcellularLocation>
</comment>
<evidence type="ECO:0000256" key="5">
    <source>
        <dbReference type="ARBA" id="ARBA00023136"/>
    </source>
</evidence>
<keyword evidence="3 6" id="KW-0812">Transmembrane</keyword>
<feature type="transmembrane region" description="Helical" evidence="6">
    <location>
        <begin position="318"/>
        <end position="337"/>
    </location>
</feature>
<dbReference type="InterPro" id="IPR024923">
    <property type="entry name" value="PG_synth_SpoVB"/>
</dbReference>
<evidence type="ECO:0000256" key="6">
    <source>
        <dbReference type="SAM" id="Phobius"/>
    </source>
</evidence>
<reference evidence="7 8" key="1">
    <citation type="submission" date="2020-04" db="EMBL/GenBank/DDBJ databases">
        <authorList>
            <person name="Hitch T.C.A."/>
            <person name="Wylensek D."/>
            <person name="Clavel T."/>
        </authorList>
    </citation>
    <scope>NUCLEOTIDE SEQUENCE [LARGE SCALE GENOMIC DNA]</scope>
    <source>
        <strain evidence="7 8">WB01_D5_05</strain>
    </source>
</reference>
<dbReference type="AlphaFoldDB" id="A0A848CW16"/>
<keyword evidence="4 6" id="KW-1133">Transmembrane helix</keyword>
<feature type="transmembrane region" description="Helical" evidence="6">
    <location>
        <begin position="12"/>
        <end position="35"/>
    </location>
</feature>
<dbReference type="InterPro" id="IPR002797">
    <property type="entry name" value="Polysacc_synth"/>
</dbReference>
<evidence type="ECO:0000313" key="8">
    <source>
        <dbReference type="Proteomes" id="UP000561326"/>
    </source>
</evidence>
<dbReference type="PIRSF" id="PIRSF038958">
    <property type="entry name" value="PG_synth_SpoVB"/>
    <property type="match status" value="1"/>
</dbReference>
<feature type="transmembrane region" description="Helical" evidence="6">
    <location>
        <begin position="178"/>
        <end position="200"/>
    </location>
</feature>
<accession>A0A848CW16</accession>
<dbReference type="PANTHER" id="PTHR30250">
    <property type="entry name" value="PST FAMILY PREDICTED COLANIC ACID TRANSPORTER"/>
    <property type="match status" value="1"/>
</dbReference>
<feature type="transmembrane region" description="Helical" evidence="6">
    <location>
        <begin position="476"/>
        <end position="497"/>
    </location>
</feature>
<dbReference type="Proteomes" id="UP000561326">
    <property type="component" value="Unassembled WGS sequence"/>
</dbReference>
<keyword evidence="2" id="KW-1003">Cell membrane</keyword>
<dbReference type="Pfam" id="PF01943">
    <property type="entry name" value="Polysacc_synt"/>
    <property type="match status" value="1"/>
</dbReference>
<comment type="caution">
    <text evidence="7">The sequence shown here is derived from an EMBL/GenBank/DDBJ whole genome shotgun (WGS) entry which is preliminary data.</text>
</comment>
<evidence type="ECO:0000256" key="1">
    <source>
        <dbReference type="ARBA" id="ARBA00004651"/>
    </source>
</evidence>
<feature type="transmembrane region" description="Helical" evidence="6">
    <location>
        <begin position="155"/>
        <end position="172"/>
    </location>
</feature>
<feature type="transmembrane region" description="Helical" evidence="6">
    <location>
        <begin position="47"/>
        <end position="70"/>
    </location>
</feature>
<evidence type="ECO:0000313" key="7">
    <source>
        <dbReference type="EMBL" id="NME98629.1"/>
    </source>
</evidence>
<name>A0A848CW16_ANEAE</name>
<feature type="transmembrane region" description="Helical" evidence="6">
    <location>
        <begin position="114"/>
        <end position="134"/>
    </location>
</feature>
<evidence type="ECO:0000256" key="2">
    <source>
        <dbReference type="ARBA" id="ARBA00022475"/>
    </source>
</evidence>
<protein>
    <submittedName>
        <fullName evidence="7">Polysaccharide biosynthesis protein</fullName>
    </submittedName>
</protein>
<dbReference type="CDD" id="cd13124">
    <property type="entry name" value="MATE_SpoVB_like"/>
    <property type="match status" value="1"/>
</dbReference>
<dbReference type="RefSeq" id="WP_168975187.1">
    <property type="nucleotide sequence ID" value="NZ_JABAGO010000016.1"/>
</dbReference>
<dbReference type="PANTHER" id="PTHR30250:SF21">
    <property type="entry name" value="LIPID II FLIPPASE MURJ"/>
    <property type="match status" value="1"/>
</dbReference>